<gene>
    <name evidence="2" type="ORF">AUP42_13860</name>
</gene>
<dbReference type="InterPro" id="IPR051207">
    <property type="entry name" value="ComplexI_NDUFA9_subunit"/>
</dbReference>
<comment type="caution">
    <text evidence="2">The sequence shown here is derived from an EMBL/GenBank/DDBJ whole genome shotgun (WGS) entry which is preliminary data.</text>
</comment>
<evidence type="ECO:0000313" key="3">
    <source>
        <dbReference type="Proteomes" id="UP000076335"/>
    </source>
</evidence>
<reference evidence="2 3" key="1">
    <citation type="submission" date="2015-12" db="EMBL/GenBank/DDBJ databases">
        <title>Genome sequence of Thalassospira lucentensis MCCC 1A02072.</title>
        <authorList>
            <person name="Lu L."/>
            <person name="Lai Q."/>
            <person name="Shao Z."/>
            <person name="Qian P."/>
        </authorList>
    </citation>
    <scope>NUCLEOTIDE SEQUENCE [LARGE SCALE GENOMIC DNA]</scope>
    <source>
        <strain evidence="2 3">MCCC 1A02072</strain>
    </source>
</reference>
<dbReference type="AlphaFoldDB" id="A0A154L7F5"/>
<dbReference type="PANTHER" id="PTHR12126:SF11">
    <property type="entry name" value="NADH DEHYDROGENASE [UBIQUINONE] 1 ALPHA SUBCOMPLEX SUBUNIT 9, MITOCHONDRIAL"/>
    <property type="match status" value="1"/>
</dbReference>
<dbReference type="SUPFAM" id="SSF51735">
    <property type="entry name" value="NAD(P)-binding Rossmann-fold domains"/>
    <property type="match status" value="1"/>
</dbReference>
<dbReference type="Gene3D" id="3.40.50.720">
    <property type="entry name" value="NAD(P)-binding Rossmann-like Domain"/>
    <property type="match status" value="1"/>
</dbReference>
<evidence type="ECO:0000313" key="2">
    <source>
        <dbReference type="EMBL" id="KZB66637.1"/>
    </source>
</evidence>
<proteinExistence type="predicted"/>
<name>A0A154L7F5_9PROT</name>
<dbReference type="GO" id="GO:0044877">
    <property type="term" value="F:protein-containing complex binding"/>
    <property type="evidence" value="ECO:0007669"/>
    <property type="project" value="TreeGrafter"/>
</dbReference>
<dbReference type="Proteomes" id="UP000076335">
    <property type="component" value="Unassembled WGS sequence"/>
</dbReference>
<dbReference type="InterPro" id="IPR001509">
    <property type="entry name" value="Epimerase_deHydtase"/>
</dbReference>
<accession>A0A154L7F5</accession>
<protein>
    <submittedName>
        <fullName evidence="2">3-beta hydroxysteroid dehydrogenase</fullName>
    </submittedName>
</protein>
<organism evidence="2 3">
    <name type="scientific">Thalassospira lucentensis</name>
    <dbReference type="NCBI Taxonomy" id="168935"/>
    <lineage>
        <taxon>Bacteria</taxon>
        <taxon>Pseudomonadati</taxon>
        <taxon>Pseudomonadota</taxon>
        <taxon>Alphaproteobacteria</taxon>
        <taxon>Rhodospirillales</taxon>
        <taxon>Thalassospiraceae</taxon>
        <taxon>Thalassospira</taxon>
    </lineage>
</organism>
<dbReference type="EMBL" id="LPVY01000005">
    <property type="protein sequence ID" value="KZB66637.1"/>
    <property type="molecule type" value="Genomic_DNA"/>
</dbReference>
<evidence type="ECO:0000259" key="1">
    <source>
        <dbReference type="Pfam" id="PF01370"/>
    </source>
</evidence>
<dbReference type="Pfam" id="PF01370">
    <property type="entry name" value="Epimerase"/>
    <property type="match status" value="1"/>
</dbReference>
<dbReference type="InterPro" id="IPR036291">
    <property type="entry name" value="NAD(P)-bd_dom_sf"/>
</dbReference>
<dbReference type="RefSeq" id="WP_062949801.1">
    <property type="nucleotide sequence ID" value="NZ_LPVY01000005.1"/>
</dbReference>
<dbReference type="CDD" id="cd05271">
    <property type="entry name" value="NDUFA9_like_SDR_a"/>
    <property type="match status" value="1"/>
</dbReference>
<feature type="domain" description="NAD-dependent epimerase/dehydratase" evidence="1">
    <location>
        <begin position="6"/>
        <end position="233"/>
    </location>
</feature>
<dbReference type="OrthoDB" id="9776313at2"/>
<sequence length="335" mass="36943">MDRRIVTVFGGTGFVGRHIVKRLLERDFIVRVPTRSFERVKKLKPMGYLGQVVPVHCDVRNEESIKGAIEGSEAVINLLGILYQRGSSSFINIHVKAAKRIAEEAKACGVKTFLHMSALGVDKNPHALYATSKLAGEKAVREAFPDAVIFRPSVIFGPEDNFLNQFATMARYSPVLPVIGAPGLPKVELDKGKVDMLGDGGQKFQPVYVADVAEAFVTALVEGKSAGKTYELGGPEVYSFMGLLRDMLQMTRQRAILMPVPFWLASIKAFFLQFLPKPLLTPDQVRLLKTDNVVSEGAEGFAELGITPNSVEAIAPTYLKRFCPPRKSGEFRRFV</sequence>
<dbReference type="PANTHER" id="PTHR12126">
    <property type="entry name" value="NADH-UBIQUINONE OXIDOREDUCTASE 39 KDA SUBUNIT-RELATED"/>
    <property type="match status" value="1"/>
</dbReference>